<proteinExistence type="predicted"/>
<feature type="region of interest" description="Disordered" evidence="1">
    <location>
        <begin position="84"/>
        <end position="106"/>
    </location>
</feature>
<keyword evidence="4" id="KW-1185">Reference proteome</keyword>
<dbReference type="Proteomes" id="UP001150538">
    <property type="component" value="Unassembled WGS sequence"/>
</dbReference>
<reference evidence="3" key="1">
    <citation type="submission" date="2022-07" db="EMBL/GenBank/DDBJ databases">
        <title>Phylogenomic reconstructions and comparative analyses of Kickxellomycotina fungi.</title>
        <authorList>
            <person name="Reynolds N.K."/>
            <person name="Stajich J.E."/>
            <person name="Barry K."/>
            <person name="Grigoriev I.V."/>
            <person name="Crous P."/>
            <person name="Smith M.E."/>
        </authorList>
    </citation>
    <scope>NUCLEOTIDE SEQUENCE</scope>
    <source>
        <strain evidence="3">NBRC 100468</strain>
    </source>
</reference>
<feature type="region of interest" description="Disordered" evidence="1">
    <location>
        <begin position="1"/>
        <end position="31"/>
    </location>
</feature>
<protein>
    <recommendedName>
        <fullName evidence="2">GST N-terminal domain-containing protein</fullName>
    </recommendedName>
</protein>
<name>A0A9W7ZPZ4_9FUNG</name>
<evidence type="ECO:0000256" key="1">
    <source>
        <dbReference type="SAM" id="MobiDB-lite"/>
    </source>
</evidence>
<feature type="compositionally biased region" description="Basic and acidic residues" evidence="1">
    <location>
        <begin position="20"/>
        <end position="31"/>
    </location>
</feature>
<dbReference type="OrthoDB" id="414243at2759"/>
<dbReference type="Gene3D" id="3.40.30.10">
    <property type="entry name" value="Glutaredoxin"/>
    <property type="match status" value="1"/>
</dbReference>
<dbReference type="PROSITE" id="PS50404">
    <property type="entry name" value="GST_NTER"/>
    <property type="match status" value="1"/>
</dbReference>
<dbReference type="AlphaFoldDB" id="A0A9W7ZPZ4"/>
<dbReference type="EMBL" id="JANBPU010000261">
    <property type="protein sequence ID" value="KAJ1913455.1"/>
    <property type="molecule type" value="Genomic_DNA"/>
</dbReference>
<gene>
    <name evidence="3" type="ORF">H4219_005208</name>
</gene>
<feature type="compositionally biased region" description="Low complexity" evidence="1">
    <location>
        <begin position="1"/>
        <end position="18"/>
    </location>
</feature>
<feature type="domain" description="GST N-terminal" evidence="2">
    <location>
        <begin position="143"/>
        <end position="239"/>
    </location>
</feature>
<dbReference type="Gene3D" id="1.20.1050.10">
    <property type="match status" value="1"/>
</dbReference>
<comment type="caution">
    <text evidence="3">The sequence shown here is derived from an EMBL/GenBank/DDBJ whole genome shotgun (WGS) entry which is preliminary data.</text>
</comment>
<evidence type="ECO:0000313" key="3">
    <source>
        <dbReference type="EMBL" id="KAJ1913455.1"/>
    </source>
</evidence>
<dbReference type="CDD" id="cd00570">
    <property type="entry name" value="GST_N_family"/>
    <property type="match status" value="1"/>
</dbReference>
<dbReference type="InterPro" id="IPR004045">
    <property type="entry name" value="Glutathione_S-Trfase_N"/>
</dbReference>
<sequence length="337" mass="37596">MDNSSGQESSSSPQPQHGHGSGERPGNHHNRNDDAIIYVFADLDMSRFGNSTLSHFNTSPHQTSSVAQRLSLMMGPMATVVEVGNMPSSSNARNSPRNQRSPLMDRNSRVYRHLHGVPSFRSNYTPHCLSGTSHVQSRSIPSNGIIRTSLPLGGPPRLTRNEYSVLVAQLRDQQRQQSQGINLLSPRHPNSTEHDDEAPLKPNTSSMRLPVLIDRKKGLAVSESKVIERYLACKFVLPSSDPKVAAKQEQIRAQYAVMLAHLVALPVCNHEEILEKNGNSSHDFDDELTHPDIAAYVILNIFKEYEYVSKIIEERATRLNKFLKIVGEQVKAIKAKR</sequence>
<evidence type="ECO:0000259" key="2">
    <source>
        <dbReference type="PROSITE" id="PS50404"/>
    </source>
</evidence>
<organism evidence="3 4">
    <name type="scientific">Mycoemilia scoparia</name>
    <dbReference type="NCBI Taxonomy" id="417184"/>
    <lineage>
        <taxon>Eukaryota</taxon>
        <taxon>Fungi</taxon>
        <taxon>Fungi incertae sedis</taxon>
        <taxon>Zoopagomycota</taxon>
        <taxon>Kickxellomycotina</taxon>
        <taxon>Kickxellomycetes</taxon>
        <taxon>Kickxellales</taxon>
        <taxon>Kickxellaceae</taxon>
        <taxon>Mycoemilia</taxon>
    </lineage>
</organism>
<feature type="compositionally biased region" description="Low complexity" evidence="1">
    <location>
        <begin position="87"/>
        <end position="102"/>
    </location>
</feature>
<feature type="region of interest" description="Disordered" evidence="1">
    <location>
        <begin position="176"/>
        <end position="205"/>
    </location>
</feature>
<accession>A0A9W7ZPZ4</accession>
<evidence type="ECO:0000313" key="4">
    <source>
        <dbReference type="Proteomes" id="UP001150538"/>
    </source>
</evidence>
<feature type="compositionally biased region" description="Basic and acidic residues" evidence="1">
    <location>
        <begin position="190"/>
        <end position="199"/>
    </location>
</feature>